<evidence type="ECO:0000313" key="6">
    <source>
        <dbReference type="EMBL" id="KAK7864148.1"/>
    </source>
</evidence>
<dbReference type="Pfam" id="PF16696">
    <property type="entry name" value="ZFYVE21_C"/>
    <property type="match status" value="1"/>
</dbReference>
<comment type="caution">
    <text evidence="6">The sequence shown here is derived from an EMBL/GenBank/DDBJ whole genome shotgun (WGS) entry which is preliminary data.</text>
</comment>
<dbReference type="InterPro" id="IPR032031">
    <property type="entry name" value="ZFYVE21_C"/>
</dbReference>
<feature type="domain" description="FYVE-type" evidence="5">
    <location>
        <begin position="39"/>
        <end position="99"/>
    </location>
</feature>
<sequence length="232" mass="26495">MESSCTKKLIRSKSGLRIVTADDNLGSPFHLNEPQWTPDKDIKHCSDCNTKFDFLRRKHHCRRCGRIYCGSCCDTRIGLPRMCFVDPVRVCEKCAAVTNKENDFFERQLKTLTNGATFLIHSIDKNSESVICRLSSDHRYLIFDGTSTKNLDPVELTQIKSVGLSRDENSDDLEDDMQGISSVEIVYAHDELNNRKLKLLSAPEPHRRVSSSWIVAIHQAFKLLYQQEIGTE</sequence>
<dbReference type="PANTHER" id="PTHR39490">
    <property type="entry name" value="ARRESTIN DOMAIN-CONTAINING PROTEIN D"/>
    <property type="match status" value="1"/>
</dbReference>
<accession>A0AAN9Z164</accession>
<gene>
    <name evidence="6" type="ORF">R5R35_007663</name>
</gene>
<evidence type="ECO:0000313" key="7">
    <source>
        <dbReference type="Proteomes" id="UP001378592"/>
    </source>
</evidence>
<dbReference type="Proteomes" id="UP001378592">
    <property type="component" value="Unassembled WGS sequence"/>
</dbReference>
<dbReference type="PROSITE" id="PS50178">
    <property type="entry name" value="ZF_FYVE"/>
    <property type="match status" value="1"/>
</dbReference>
<evidence type="ECO:0000256" key="1">
    <source>
        <dbReference type="ARBA" id="ARBA00022723"/>
    </source>
</evidence>
<keyword evidence="2 4" id="KW-0863">Zinc-finger</keyword>
<dbReference type="SMART" id="SM00064">
    <property type="entry name" value="FYVE"/>
    <property type="match status" value="1"/>
</dbReference>
<reference evidence="6 7" key="1">
    <citation type="submission" date="2024-03" db="EMBL/GenBank/DDBJ databases">
        <title>The genome assembly and annotation of the cricket Gryllus longicercus Weissman &amp; Gray.</title>
        <authorList>
            <person name="Szrajer S."/>
            <person name="Gray D."/>
            <person name="Ylla G."/>
        </authorList>
    </citation>
    <scope>NUCLEOTIDE SEQUENCE [LARGE SCALE GENOMIC DNA]</scope>
    <source>
        <strain evidence="6">DAG 2021-001</strain>
        <tissue evidence="6">Whole body minus gut</tissue>
    </source>
</reference>
<dbReference type="InterPro" id="IPR000306">
    <property type="entry name" value="Znf_FYVE"/>
</dbReference>
<evidence type="ECO:0000256" key="4">
    <source>
        <dbReference type="PROSITE-ProRule" id="PRU00091"/>
    </source>
</evidence>
<dbReference type="GO" id="GO:0008270">
    <property type="term" value="F:zinc ion binding"/>
    <property type="evidence" value="ECO:0007669"/>
    <property type="project" value="UniProtKB-KW"/>
</dbReference>
<proteinExistence type="predicted"/>
<dbReference type="CDD" id="cd15727">
    <property type="entry name" value="FYVE_ZF21"/>
    <property type="match status" value="1"/>
</dbReference>
<dbReference type="InterPro" id="IPR017455">
    <property type="entry name" value="Znf_FYVE-rel"/>
</dbReference>
<evidence type="ECO:0000256" key="3">
    <source>
        <dbReference type="ARBA" id="ARBA00022833"/>
    </source>
</evidence>
<evidence type="ECO:0000259" key="5">
    <source>
        <dbReference type="PROSITE" id="PS50178"/>
    </source>
</evidence>
<dbReference type="Gene3D" id="2.30.29.160">
    <property type="entry name" value="Zinc finger FYVE domain-containing protein 21, C-terminal"/>
    <property type="match status" value="1"/>
</dbReference>
<evidence type="ECO:0000256" key="2">
    <source>
        <dbReference type="ARBA" id="ARBA00022771"/>
    </source>
</evidence>
<dbReference type="InterPro" id="IPR038632">
    <property type="entry name" value="ZFYVE21_C_sf"/>
</dbReference>
<dbReference type="EMBL" id="JAZDUA010000210">
    <property type="protein sequence ID" value="KAK7864148.1"/>
    <property type="molecule type" value="Genomic_DNA"/>
</dbReference>
<dbReference type="InterPro" id="IPR011011">
    <property type="entry name" value="Znf_FYVE_PHD"/>
</dbReference>
<dbReference type="SUPFAM" id="SSF57903">
    <property type="entry name" value="FYVE/PHD zinc finger"/>
    <property type="match status" value="1"/>
</dbReference>
<dbReference type="InterPro" id="IPR052113">
    <property type="entry name" value="FYVE-type_Zinc_Finger"/>
</dbReference>
<organism evidence="6 7">
    <name type="scientific">Gryllus longicercus</name>
    <dbReference type="NCBI Taxonomy" id="2509291"/>
    <lineage>
        <taxon>Eukaryota</taxon>
        <taxon>Metazoa</taxon>
        <taxon>Ecdysozoa</taxon>
        <taxon>Arthropoda</taxon>
        <taxon>Hexapoda</taxon>
        <taxon>Insecta</taxon>
        <taxon>Pterygota</taxon>
        <taxon>Neoptera</taxon>
        <taxon>Polyneoptera</taxon>
        <taxon>Orthoptera</taxon>
        <taxon>Ensifera</taxon>
        <taxon>Gryllidea</taxon>
        <taxon>Grylloidea</taxon>
        <taxon>Gryllidae</taxon>
        <taxon>Gryllinae</taxon>
        <taxon>Gryllus</taxon>
    </lineage>
</organism>
<dbReference type="Pfam" id="PF01363">
    <property type="entry name" value="FYVE"/>
    <property type="match status" value="1"/>
</dbReference>
<dbReference type="Gene3D" id="3.30.40.10">
    <property type="entry name" value="Zinc/RING finger domain, C3HC4 (zinc finger)"/>
    <property type="match status" value="1"/>
</dbReference>
<keyword evidence="3" id="KW-0862">Zinc</keyword>
<keyword evidence="1" id="KW-0479">Metal-binding</keyword>
<keyword evidence="7" id="KW-1185">Reference proteome</keyword>
<dbReference type="AlphaFoldDB" id="A0AAN9Z164"/>
<dbReference type="PANTHER" id="PTHR39490:SF8">
    <property type="entry name" value="ZINC FINGER FYVE DOMAIN-CONTAINING PROTEIN 21"/>
    <property type="match status" value="1"/>
</dbReference>
<protein>
    <recommendedName>
        <fullName evidence="5">FYVE-type domain-containing protein</fullName>
    </recommendedName>
</protein>
<name>A0AAN9Z164_9ORTH</name>
<dbReference type="InterPro" id="IPR013083">
    <property type="entry name" value="Znf_RING/FYVE/PHD"/>
</dbReference>